<dbReference type="EMBL" id="KN832010">
    <property type="protein sequence ID" value="KIN98978.1"/>
    <property type="molecule type" value="Genomic_DNA"/>
</dbReference>
<dbReference type="Pfam" id="PF00078">
    <property type="entry name" value="RVT_1"/>
    <property type="match status" value="2"/>
</dbReference>
<evidence type="ECO:0000259" key="1">
    <source>
        <dbReference type="Pfam" id="PF00078"/>
    </source>
</evidence>
<dbReference type="Proteomes" id="UP000054217">
    <property type="component" value="Unassembled WGS sequence"/>
</dbReference>
<keyword evidence="3" id="KW-1185">Reference proteome</keyword>
<proteinExistence type="predicted"/>
<dbReference type="Gene3D" id="3.10.10.10">
    <property type="entry name" value="HIV Type 1 Reverse Transcriptase, subunit A, domain 1"/>
    <property type="match status" value="1"/>
</dbReference>
<dbReference type="PANTHER" id="PTHR24559:SF440">
    <property type="entry name" value="RIBONUCLEASE H"/>
    <property type="match status" value="1"/>
</dbReference>
<dbReference type="InterPro" id="IPR000477">
    <property type="entry name" value="RT_dom"/>
</dbReference>
<sequence length="485" mass="55462">MSTPECTMQIPISLYTSETTSKVVNTTALVDSGAEISCIDWGFRLAKPILAKNADGTQNSKGRILFSTTLYFKVEGLVHQSFFHVINCGTENVILGLPWLQENNPVVDWRMGTLSINKKTDRSKELKRNVFSVAVEKPTMNLVSPVEKKGINKFMDYEEPEDETIRAHFMMSVGKLVEEAKKVNPNNSLLRKITTATELAQEEHKKKPKAVLPEEYKDFTSVFEKPSDGVLPPSRPYDHAINLVEDFIPKVAKAYPLSPSERESAEKFIEENLREGKIRPSKSPQAAPFFFVGKKDGSLQPCQDYRYLNKNMVKDAYPLPLISDLVDKLKGASIFTKMDVRSGYNNVRIKEGDQWKAAFITHKGLFEPTIMFFSLYMITEGWLVVYMDDLLIFSNDPEEHKRRTHRVLECMRELSLPLKLEKCHSDLTEVEYLRMIIKENTVAMDPVKVQGIADWPVPKKVKDVRSFLGFANFYRRFVPYYSDIA</sequence>
<dbReference type="InterPro" id="IPR021109">
    <property type="entry name" value="Peptidase_aspartic_dom_sf"/>
</dbReference>
<name>A0A0C3NUT6_PISTI</name>
<dbReference type="InterPro" id="IPR043502">
    <property type="entry name" value="DNA/RNA_pol_sf"/>
</dbReference>
<dbReference type="STRING" id="870435.A0A0C3NUT6"/>
<feature type="domain" description="Reverse transcriptase" evidence="1">
    <location>
        <begin position="294"/>
        <end position="363"/>
    </location>
</feature>
<dbReference type="InterPro" id="IPR043128">
    <property type="entry name" value="Rev_trsase/Diguanyl_cyclase"/>
</dbReference>
<reference evidence="2 3" key="1">
    <citation type="submission" date="2014-04" db="EMBL/GenBank/DDBJ databases">
        <authorList>
            <consortium name="DOE Joint Genome Institute"/>
            <person name="Kuo A."/>
            <person name="Kohler A."/>
            <person name="Costa M.D."/>
            <person name="Nagy L.G."/>
            <person name="Floudas D."/>
            <person name="Copeland A."/>
            <person name="Barry K.W."/>
            <person name="Cichocki N."/>
            <person name="Veneault-Fourrey C."/>
            <person name="LaButti K."/>
            <person name="Lindquist E.A."/>
            <person name="Lipzen A."/>
            <person name="Lundell T."/>
            <person name="Morin E."/>
            <person name="Murat C."/>
            <person name="Sun H."/>
            <person name="Tunlid A."/>
            <person name="Henrissat B."/>
            <person name="Grigoriev I.V."/>
            <person name="Hibbett D.S."/>
            <person name="Martin F."/>
            <person name="Nordberg H.P."/>
            <person name="Cantor M.N."/>
            <person name="Hua S.X."/>
        </authorList>
    </citation>
    <scope>NUCLEOTIDE SEQUENCE [LARGE SCALE GENOMIC DNA]</scope>
    <source>
        <strain evidence="2 3">Marx 270</strain>
    </source>
</reference>
<dbReference type="AlphaFoldDB" id="A0A0C3NUT6"/>
<dbReference type="CDD" id="cd00303">
    <property type="entry name" value="retropepsin_like"/>
    <property type="match status" value="1"/>
</dbReference>
<dbReference type="PANTHER" id="PTHR24559">
    <property type="entry name" value="TRANSPOSON TY3-I GAG-POL POLYPROTEIN"/>
    <property type="match status" value="1"/>
</dbReference>
<dbReference type="HOGENOM" id="CLU_000384_33_4_1"/>
<organism evidence="2 3">
    <name type="scientific">Pisolithus tinctorius Marx 270</name>
    <dbReference type="NCBI Taxonomy" id="870435"/>
    <lineage>
        <taxon>Eukaryota</taxon>
        <taxon>Fungi</taxon>
        <taxon>Dikarya</taxon>
        <taxon>Basidiomycota</taxon>
        <taxon>Agaricomycotina</taxon>
        <taxon>Agaricomycetes</taxon>
        <taxon>Agaricomycetidae</taxon>
        <taxon>Boletales</taxon>
        <taxon>Sclerodermatineae</taxon>
        <taxon>Pisolithaceae</taxon>
        <taxon>Pisolithus</taxon>
    </lineage>
</organism>
<dbReference type="InParanoid" id="A0A0C3NUT6"/>
<evidence type="ECO:0000313" key="3">
    <source>
        <dbReference type="Proteomes" id="UP000054217"/>
    </source>
</evidence>
<dbReference type="FunFam" id="3.30.70.270:FF:000003">
    <property type="entry name" value="Transposon Ty3-G Gag-Pol polyprotein"/>
    <property type="match status" value="1"/>
</dbReference>
<dbReference type="SUPFAM" id="SSF56672">
    <property type="entry name" value="DNA/RNA polymerases"/>
    <property type="match status" value="1"/>
</dbReference>
<gene>
    <name evidence="2" type="ORF">M404DRAFT_30941</name>
</gene>
<dbReference type="Gene3D" id="3.30.70.270">
    <property type="match status" value="2"/>
</dbReference>
<evidence type="ECO:0000313" key="2">
    <source>
        <dbReference type="EMBL" id="KIN98978.1"/>
    </source>
</evidence>
<feature type="domain" description="Reverse transcriptase" evidence="1">
    <location>
        <begin position="383"/>
        <end position="433"/>
    </location>
</feature>
<accession>A0A0C3NUT6</accession>
<protein>
    <recommendedName>
        <fullName evidence="1">Reverse transcriptase domain-containing protein</fullName>
    </recommendedName>
</protein>
<dbReference type="InterPro" id="IPR053134">
    <property type="entry name" value="RNA-dir_DNA_polymerase"/>
</dbReference>
<dbReference type="SUPFAM" id="SSF50630">
    <property type="entry name" value="Acid proteases"/>
    <property type="match status" value="1"/>
</dbReference>
<dbReference type="OrthoDB" id="3250101at2759"/>
<reference evidence="3" key="2">
    <citation type="submission" date="2015-01" db="EMBL/GenBank/DDBJ databases">
        <title>Evolutionary Origins and Diversification of the Mycorrhizal Mutualists.</title>
        <authorList>
            <consortium name="DOE Joint Genome Institute"/>
            <consortium name="Mycorrhizal Genomics Consortium"/>
            <person name="Kohler A."/>
            <person name="Kuo A."/>
            <person name="Nagy L.G."/>
            <person name="Floudas D."/>
            <person name="Copeland A."/>
            <person name="Barry K.W."/>
            <person name="Cichocki N."/>
            <person name="Veneault-Fourrey C."/>
            <person name="LaButti K."/>
            <person name="Lindquist E.A."/>
            <person name="Lipzen A."/>
            <person name="Lundell T."/>
            <person name="Morin E."/>
            <person name="Murat C."/>
            <person name="Riley R."/>
            <person name="Ohm R."/>
            <person name="Sun H."/>
            <person name="Tunlid A."/>
            <person name="Henrissat B."/>
            <person name="Grigoriev I.V."/>
            <person name="Hibbett D.S."/>
            <person name="Martin F."/>
        </authorList>
    </citation>
    <scope>NUCLEOTIDE SEQUENCE [LARGE SCALE GENOMIC DNA]</scope>
    <source>
        <strain evidence="3">Marx 270</strain>
    </source>
</reference>
<dbReference type="Gene3D" id="2.40.70.10">
    <property type="entry name" value="Acid Proteases"/>
    <property type="match status" value="1"/>
</dbReference>
<dbReference type="CDD" id="cd01647">
    <property type="entry name" value="RT_LTR"/>
    <property type="match status" value="1"/>
</dbReference>